<dbReference type="Pfam" id="PF14765">
    <property type="entry name" value="PS-DH"/>
    <property type="match status" value="1"/>
</dbReference>
<evidence type="ECO:0000256" key="3">
    <source>
        <dbReference type="ARBA" id="ARBA00022603"/>
    </source>
</evidence>
<organism evidence="14 15">
    <name type="scientific">Aspergillus chevalieri</name>
    <name type="common">Eurotium chevalieri</name>
    <dbReference type="NCBI Taxonomy" id="182096"/>
    <lineage>
        <taxon>Eukaryota</taxon>
        <taxon>Fungi</taxon>
        <taxon>Dikarya</taxon>
        <taxon>Ascomycota</taxon>
        <taxon>Pezizomycotina</taxon>
        <taxon>Eurotiomycetes</taxon>
        <taxon>Eurotiomycetidae</taxon>
        <taxon>Eurotiales</taxon>
        <taxon>Aspergillaceae</taxon>
        <taxon>Aspergillus</taxon>
        <taxon>Aspergillus subgen. Aspergillus</taxon>
    </lineage>
</organism>
<dbReference type="GO" id="GO:0004312">
    <property type="term" value="F:fatty acid synthase activity"/>
    <property type="evidence" value="ECO:0007669"/>
    <property type="project" value="TreeGrafter"/>
</dbReference>
<dbReference type="Pfam" id="PF16197">
    <property type="entry name" value="KAsynt_C_assoc"/>
    <property type="match status" value="1"/>
</dbReference>
<dbReference type="GO" id="GO:0004315">
    <property type="term" value="F:3-oxoacyl-[acyl-carrier-protein] synthase activity"/>
    <property type="evidence" value="ECO:0007669"/>
    <property type="project" value="InterPro"/>
</dbReference>
<dbReference type="InterPro" id="IPR016039">
    <property type="entry name" value="Thiolase-like"/>
</dbReference>
<proteinExistence type="inferred from homology"/>
<dbReference type="InterPro" id="IPR016035">
    <property type="entry name" value="Acyl_Trfase/lysoPLipase"/>
</dbReference>
<reference evidence="14" key="2">
    <citation type="submission" date="2021-02" db="EMBL/GenBank/DDBJ databases">
        <title>Aspergillus chevalieri M1 genome sequence.</title>
        <authorList>
            <person name="Kadooka C."/>
            <person name="Mori K."/>
            <person name="Futagami T."/>
        </authorList>
    </citation>
    <scope>NUCLEOTIDE SEQUENCE</scope>
    <source>
        <strain evidence="14">M1</strain>
    </source>
</reference>
<dbReference type="EMBL" id="AP024416">
    <property type="protein sequence ID" value="BCR84043.1"/>
    <property type="molecule type" value="Genomic_DNA"/>
</dbReference>
<dbReference type="InterPro" id="IPR049900">
    <property type="entry name" value="PKS_mFAS_DH"/>
</dbReference>
<evidence type="ECO:0000256" key="7">
    <source>
        <dbReference type="ARBA" id="ARBA00023268"/>
    </source>
</evidence>
<comment type="similarity">
    <text evidence="9">In the C-terminal section; belongs to the NRP synthetase family.</text>
</comment>
<dbReference type="GO" id="GO:0016491">
    <property type="term" value="F:oxidoreductase activity"/>
    <property type="evidence" value="ECO:0007669"/>
    <property type="project" value="UniProtKB-KW"/>
</dbReference>
<dbReference type="GO" id="GO:0008168">
    <property type="term" value="F:methyltransferase activity"/>
    <property type="evidence" value="ECO:0007669"/>
    <property type="project" value="UniProtKB-KW"/>
</dbReference>
<dbReference type="Gene3D" id="3.10.129.110">
    <property type="entry name" value="Polyketide synthase dehydratase"/>
    <property type="match status" value="1"/>
</dbReference>
<reference evidence="14" key="1">
    <citation type="submission" date="2021-01" db="EMBL/GenBank/DDBJ databases">
        <authorList>
            <consortium name="Aspergillus chevalieri M1 genome sequencing consortium"/>
            <person name="Kazuki M."/>
            <person name="Futagami T."/>
        </authorList>
    </citation>
    <scope>NUCLEOTIDE SEQUENCE</scope>
    <source>
        <strain evidence="14">M1</strain>
    </source>
</reference>
<dbReference type="PANTHER" id="PTHR43775">
    <property type="entry name" value="FATTY ACID SYNTHASE"/>
    <property type="match status" value="1"/>
</dbReference>
<dbReference type="GO" id="GO:0032259">
    <property type="term" value="P:methylation"/>
    <property type="evidence" value="ECO:0007669"/>
    <property type="project" value="UniProtKB-KW"/>
</dbReference>
<dbReference type="InterPro" id="IPR020806">
    <property type="entry name" value="PKS_PP-bd"/>
</dbReference>
<feature type="region of interest" description="C-terminal hotdog fold" evidence="10">
    <location>
        <begin position="1067"/>
        <end position="1210"/>
    </location>
</feature>
<evidence type="ECO:0000256" key="6">
    <source>
        <dbReference type="ARBA" id="ARBA00023002"/>
    </source>
</evidence>
<dbReference type="InterPro" id="IPR049551">
    <property type="entry name" value="PKS_DH_C"/>
</dbReference>
<dbReference type="SUPFAM" id="SSF50129">
    <property type="entry name" value="GroES-like"/>
    <property type="match status" value="1"/>
</dbReference>
<dbReference type="CDD" id="cd05195">
    <property type="entry name" value="enoyl_red"/>
    <property type="match status" value="1"/>
</dbReference>
<dbReference type="GO" id="GO:0031177">
    <property type="term" value="F:phosphopantetheine binding"/>
    <property type="evidence" value="ECO:0007669"/>
    <property type="project" value="InterPro"/>
</dbReference>
<gene>
    <name evidence="14" type="ORF">ACHE_11445S</name>
</gene>
<dbReference type="Gene3D" id="3.40.50.720">
    <property type="entry name" value="NAD(P)-binding Rossmann-like Domain"/>
    <property type="match status" value="3"/>
</dbReference>
<dbReference type="Pfam" id="PF13602">
    <property type="entry name" value="ADH_zinc_N_2"/>
    <property type="match status" value="1"/>
</dbReference>
<dbReference type="InterPro" id="IPR042104">
    <property type="entry name" value="PKS_dehydratase_sf"/>
</dbReference>
<dbReference type="InterPro" id="IPR020843">
    <property type="entry name" value="ER"/>
</dbReference>
<dbReference type="InterPro" id="IPR014043">
    <property type="entry name" value="Acyl_transferase_dom"/>
</dbReference>
<dbReference type="Pfam" id="PF02801">
    <property type="entry name" value="Ketoacyl-synt_C"/>
    <property type="match status" value="1"/>
</dbReference>
<dbReference type="GO" id="GO:1901336">
    <property type="term" value="P:lactone biosynthetic process"/>
    <property type="evidence" value="ECO:0007669"/>
    <property type="project" value="UniProtKB-ARBA"/>
</dbReference>
<dbReference type="RefSeq" id="XP_043132565.1">
    <property type="nucleotide sequence ID" value="XM_043276015.1"/>
</dbReference>
<dbReference type="SMART" id="SM00827">
    <property type="entry name" value="PKS_AT"/>
    <property type="match status" value="1"/>
</dbReference>
<dbReference type="SMART" id="SM00822">
    <property type="entry name" value="PKS_KR"/>
    <property type="match status" value="1"/>
</dbReference>
<dbReference type="InterPro" id="IPR014031">
    <property type="entry name" value="Ketoacyl_synth_C"/>
</dbReference>
<dbReference type="Gene3D" id="3.40.50.150">
    <property type="entry name" value="Vaccinia Virus protein VP39"/>
    <property type="match status" value="1"/>
</dbReference>
<evidence type="ECO:0000256" key="9">
    <source>
        <dbReference type="ARBA" id="ARBA00029443"/>
    </source>
</evidence>
<dbReference type="SUPFAM" id="SSF53335">
    <property type="entry name" value="S-adenosyl-L-methionine-dependent methyltransferases"/>
    <property type="match status" value="1"/>
</dbReference>
<dbReference type="InterPro" id="IPR049552">
    <property type="entry name" value="PKS_DH_N"/>
</dbReference>
<dbReference type="SMART" id="SM00823">
    <property type="entry name" value="PKS_PP"/>
    <property type="match status" value="1"/>
</dbReference>
<dbReference type="InterPro" id="IPR011032">
    <property type="entry name" value="GroES-like_sf"/>
</dbReference>
<keyword evidence="1" id="KW-0596">Phosphopantetheine</keyword>
<dbReference type="InterPro" id="IPR032821">
    <property type="entry name" value="PKS_assoc"/>
</dbReference>
<dbReference type="PROSITE" id="PS00606">
    <property type="entry name" value="KS3_1"/>
    <property type="match status" value="1"/>
</dbReference>
<dbReference type="GeneID" id="66978402"/>
<evidence type="ECO:0000256" key="5">
    <source>
        <dbReference type="ARBA" id="ARBA00022857"/>
    </source>
</evidence>
<evidence type="ECO:0000313" key="14">
    <source>
        <dbReference type="EMBL" id="BCR84043.1"/>
    </source>
</evidence>
<dbReference type="Pfam" id="PF00109">
    <property type="entry name" value="ketoacyl-synt"/>
    <property type="match status" value="1"/>
</dbReference>
<feature type="domain" description="Ketosynthase family 3 (KS3)" evidence="12">
    <location>
        <begin position="52"/>
        <end position="468"/>
    </location>
</feature>
<protein>
    <submittedName>
        <fullName evidence="14">Type I iterative PKS</fullName>
    </submittedName>
</protein>
<dbReference type="Pfam" id="PF23114">
    <property type="entry name" value="NAD-bd_HRPKS_sdrA"/>
    <property type="match status" value="1"/>
</dbReference>
<dbReference type="SUPFAM" id="SSF55048">
    <property type="entry name" value="Probable ACP-binding domain of malonyl-CoA ACP transacylase"/>
    <property type="match status" value="1"/>
</dbReference>
<keyword evidence="8" id="KW-0012">Acyltransferase</keyword>
<dbReference type="SUPFAM" id="SSF51735">
    <property type="entry name" value="NAD(P)-binding Rossmann-fold domains"/>
    <property type="match status" value="3"/>
</dbReference>
<evidence type="ECO:0000256" key="1">
    <source>
        <dbReference type="ARBA" id="ARBA00022450"/>
    </source>
</evidence>
<dbReference type="Gene3D" id="3.30.70.3290">
    <property type="match status" value="1"/>
</dbReference>
<dbReference type="Pfam" id="PF00698">
    <property type="entry name" value="Acyl_transf_1"/>
    <property type="match status" value="1"/>
</dbReference>
<dbReference type="KEGG" id="ache:ACHE_11445S"/>
<dbReference type="Gene3D" id="3.40.47.10">
    <property type="match status" value="1"/>
</dbReference>
<keyword evidence="4" id="KW-0808">Transferase</keyword>
<dbReference type="InterPro" id="IPR029063">
    <property type="entry name" value="SAM-dependent_MTases_sf"/>
</dbReference>
<keyword evidence="5" id="KW-0521">NADP</keyword>
<dbReference type="CDD" id="cd00833">
    <property type="entry name" value="PKS"/>
    <property type="match status" value="1"/>
</dbReference>
<sequence>MGEFISDALTQEVPLNQSSNETPGNVVASNFETDEGTPPHPDDADTDDTHVPFPIAIVGMAMRLPGGVSCEKEFWDFLINKRDGMCKVPDTRYNIDAFHEDSRPGAIRTQNGYFLEHDIRRFDPEFFGISKIEAAKLDPQQRMLLEVTWECMENGGQTGWRGKNIGCYVGVFGEDWLDVKIRDPQDHDRYRVVGAGPYALSNRVSYEYDLGGPSVTIQTACSSSMVGLHEACQGLYSGECSSALVAGTNLIFTPTMSTSMSDNMVISKSGLCRTFDAAAEGYGRGEAINAILIKPLDKALRDGDPVRAVIRSSAVNCDGKTPTISTPGHAAQERLIRRAYRKAGLEVSSTALFECHGTGTTVGDVAETSVVAKIFGEKGIHIAAVKPNVGHAEGASAITSVIQSVLALENKTIPPNAHFHNPNPNIPFEKAKLKVAVEPTPWPTDRSERISINSFGIGGTNAHVILDSASSLQQNAISTDVDDQGLRLLVLSAKSKDSLNGQIENLQKYLETAKSSLGDVAYTLGFRREHMAHRAFALADGDGKVSSFERSTSVKEPIIFTFTGQGAQWPGMGRELIQQIQTFREDIQMMDGVLQGLESRPLWSIEDELLKCDDESRVAEAEFAQSLCTAVQIALVNLLRTWGITPDAVVGHSSGEIAAAYASGAISAKVAILIAYFRGQAMKNLSSERPGGMAAVGLGSEKARRFLKPGVVIGCDNSPDIVTLSGDIDALNEVLDDIHADDQGTFCRKLAVNVAYHSHHMADVGEVYEKMVSPYFSYQPSMVPMYSTVSGTIVSDPSTLSPRYWRKNLQSPVLFNTAIERILKDDDQSKLFLEIGPHSALSGPIRQSLAKANTKEHRYIPTIVRGKEPWRSLLATAGNLYTHGASISLHSLIPQGKVVTELPTYSWQHNEIYWDEPRIVHDWRHRQFPHHELLGSRTLESNHLEPSWRNVLKIENVLWLMGHVLGTDVVFPAAGYLAMAGEAVRQLTGSTDFSLRNVFIRTALILEDTAEIFTNLRPVKLTDLVDSVWFDFTISAYQNGKWKKHVVGQVRGGPDQEHDVPRRQIYSRQVDADKWYREVKKRGLDYSSHFRGLEQITASPTTLQASAVVHGSEPPPRSYYALHPTVIDECLQLLIIGATQGISRRMTKMCLPTAIESLYISEGRGPMDLNVVCETTGGTIQGSSTLFTDCMVNLRLEGAFFFGIHDSESDGSNALLASNVHWMPHIDYIPLEKQLPPHEPLFNGQLGARATSGYVVEAYRRTRQSTPTADHLKRYHTWLKDLYHKIQEQSSDLVPEMREVDVSVLGHHGPYADALRKEMREIHPAMMISHRLAERLCFALHDILEGRTSPLELLMQDDGMKDFFDAMATASPCEDFLALLGQSNPKLRILEIGAGTGGLTAIALKALSPASGRLYSQYTFTDISAGFIGDAQERFQEYDAVEYATLDITRDPEGQGFTPESYDLILAGNVLHATPQISSTLQNVRKLLAPGGRLLMQELSGDVPLINFLMGVLPGWWLGENDGRIDGPALSEERWHEELIKANFTGVDAVRYANDRRLSHVGVFLSGAKTVDMNKEGGQIGLLYLSHISEWGREVEKALSLAGYAVTWHTLQDAPRSGSDIISLIDLEGPFFEHLSADEFLLFQSYVSKLAGNHLLWITRSVQITCEDPRFSLVLGMARTLRSELGHKFATMEIDRFDGIAVASVLKILEASRVQSDRPWLDADYEYALQDGKILLPRLQWSSLDQQLAGLPHRAAPRSLDIKFNGIFDSLRWAMSMSPISPPELKEDEVEVDIKYVGLNFRDMMITMGFLGDTDQLGFEGSGIVRRVGSSVEHLRVGDRVVCLTDGLFSTKVVVPAVLCHHLPGEMSMEDAAAVLIIFATAIYCLITVGNLQKGQSVLIHSACGGVGLASIQVCRMIGAEIYATVGTSDKVRHLTDVMKIPADHIFDSRSTSFLQGVLTATNGRGVDLVLNSLSGELLHASWKCVARFGKMVEIGKRDFLGHGKLDMDVFLNHRSFSSVDLRMLSLENPMALRSLADQFADYFKQGKLAPIRPVTVFDACDIVKAFRHMQTGQHMGKIVVRMPEDPESLPITKIHDPVSIFRSDASYLLIGGLGGLGRAVSIWMVEKGARHFIFLSRSGAQSPDAQGFIKDLESHGMVSATVVTGDVSNNGDVQRALFAAKRPIAGVLQMSMVLRDQMFSKMTYEEWAAVLAPKVQGTWNLHFELHNIPLDFFVLFSSVTGIMGFGSQANYAAANTFLDSFVTYRHSQGLPASVLDIGFMGDIGYAAEQSPQTLKAITTIDGQILGERNLLQALEISVFSQFPHHSSQLLLGMGTATPGVEPMVQEGRFSRWRNAAVSGKATTVSRSHELRSLLNEIEQNPKLLDEQSTHDKITVELGKVVAAHLAYSEDMSKEELANIAIDSLMGIEIRSWFRRNAAIDISLVEISNAGTVGGLATVAVKTLRKKHCDGEEVSSPNTPPSSAEPDELEVCLEDMKLGSDLRPLPGPIPDWCSESEGRIFLTGATGFLGAFFLLDLLALPQVKSVTCLVRTTDPESGKRRIEKTLSRYSLPLDGLSKVTVVPGSIAYPNLGMSKEDFDHHAQTSSVVFHLAAHVNYTLPYSAHRDANITGLLNVLDFVNAGRLKPLNYCSSIAACGPSAYLSGGTIPEDERVMLERKFFELHVGYTRTKLVAESIVWNAIANGFPITIYRPGLVTGHSGTGVDKPEDLFSRLMTNCIQLGAFPIPPPQRNQIVPVDYVCAAILHISQSQENHGHAFNVVLPDQDETITMADTFELLSDCCPSPLRAVSSAEWLQIFRERGKQGMKVATPMLQERLADSLIWWDTTGGMSTYETTNLRRALADSPEILNVKPRRELLRTYYTHWEAAAAETNDVV</sequence>
<dbReference type="NCBIfam" id="TIGR01746">
    <property type="entry name" value="Thioester-redct"/>
    <property type="match status" value="1"/>
</dbReference>
<accession>A0A7R7VG05</accession>
<dbReference type="InterPro" id="IPR013217">
    <property type="entry name" value="Methyltransf_12"/>
</dbReference>
<keyword evidence="6" id="KW-0560">Oxidoreductase</keyword>
<evidence type="ECO:0000256" key="10">
    <source>
        <dbReference type="PROSITE-ProRule" id="PRU01363"/>
    </source>
</evidence>
<keyword evidence="7" id="KW-0511">Multifunctional enzyme</keyword>
<evidence type="ECO:0000259" key="12">
    <source>
        <dbReference type="PROSITE" id="PS52004"/>
    </source>
</evidence>
<dbReference type="PROSITE" id="PS52004">
    <property type="entry name" value="KS3_2"/>
    <property type="match status" value="1"/>
</dbReference>
<dbReference type="InterPro" id="IPR036291">
    <property type="entry name" value="NAD(P)-bd_dom_sf"/>
</dbReference>
<evidence type="ECO:0000256" key="2">
    <source>
        <dbReference type="ARBA" id="ARBA00022553"/>
    </source>
</evidence>
<dbReference type="InterPro" id="IPR056501">
    <property type="entry name" value="NAD-bd_HRPKS_sdrA"/>
</dbReference>
<dbReference type="Pfam" id="PF07993">
    <property type="entry name" value="NAD_binding_4"/>
    <property type="match status" value="1"/>
</dbReference>
<evidence type="ECO:0000256" key="11">
    <source>
        <dbReference type="SAM" id="MobiDB-lite"/>
    </source>
</evidence>
<dbReference type="InterPro" id="IPR018201">
    <property type="entry name" value="Ketoacyl_synth_AS"/>
</dbReference>
<keyword evidence="15" id="KW-1185">Reference proteome</keyword>
<dbReference type="InterPro" id="IPR013154">
    <property type="entry name" value="ADH-like_N"/>
</dbReference>
<dbReference type="SUPFAM" id="SSF53901">
    <property type="entry name" value="Thiolase-like"/>
    <property type="match status" value="1"/>
</dbReference>
<dbReference type="Pfam" id="PF08659">
    <property type="entry name" value="KR"/>
    <property type="match status" value="1"/>
</dbReference>
<dbReference type="PANTHER" id="PTHR43775:SF49">
    <property type="entry name" value="SYNTHASE, PUTATIVE (JCVI)-RELATED"/>
    <property type="match status" value="1"/>
</dbReference>
<keyword evidence="2" id="KW-0597">Phosphoprotein</keyword>
<dbReference type="SMART" id="SM00826">
    <property type="entry name" value="PKS_DH"/>
    <property type="match status" value="1"/>
</dbReference>
<dbReference type="GO" id="GO:0006633">
    <property type="term" value="P:fatty acid biosynthetic process"/>
    <property type="evidence" value="ECO:0007669"/>
    <property type="project" value="InterPro"/>
</dbReference>
<dbReference type="SUPFAM" id="SSF52151">
    <property type="entry name" value="FabD/lysophospholipase-like"/>
    <property type="match status" value="1"/>
</dbReference>
<feature type="active site" description="Proton donor; for dehydratase activity" evidence="10">
    <location>
        <position position="1128"/>
    </location>
</feature>
<dbReference type="InterPro" id="IPR020807">
    <property type="entry name" value="PKS_DH"/>
</dbReference>
<dbReference type="SMART" id="SM00825">
    <property type="entry name" value="PKS_KS"/>
    <property type="match status" value="1"/>
</dbReference>
<feature type="compositionally biased region" description="Polar residues" evidence="11">
    <location>
        <begin position="13"/>
        <end position="31"/>
    </location>
</feature>
<dbReference type="PROSITE" id="PS52019">
    <property type="entry name" value="PKS_MFAS_DH"/>
    <property type="match status" value="1"/>
</dbReference>
<dbReference type="Gene3D" id="3.90.180.10">
    <property type="entry name" value="Medium-chain alcohol dehydrogenases, catalytic domain"/>
    <property type="match status" value="1"/>
</dbReference>
<feature type="domain" description="PKS/mFAS DH" evidence="13">
    <location>
        <begin position="931"/>
        <end position="1210"/>
    </location>
</feature>
<dbReference type="InterPro" id="IPR010080">
    <property type="entry name" value="Thioester_reductase-like_dom"/>
</dbReference>
<dbReference type="Proteomes" id="UP000637239">
    <property type="component" value="Chromosome 1"/>
</dbReference>
<evidence type="ECO:0000259" key="13">
    <source>
        <dbReference type="PROSITE" id="PS52019"/>
    </source>
</evidence>
<dbReference type="InterPro" id="IPR057326">
    <property type="entry name" value="KR_dom"/>
</dbReference>
<dbReference type="Pfam" id="PF21089">
    <property type="entry name" value="PKS_DH_N"/>
    <property type="match status" value="1"/>
</dbReference>
<dbReference type="InterPro" id="IPR014030">
    <property type="entry name" value="Ketoacyl_synth_N"/>
</dbReference>
<dbReference type="CDD" id="cd02440">
    <property type="entry name" value="AdoMet_MTases"/>
    <property type="match status" value="1"/>
</dbReference>
<name>A0A7R7VG05_ASPCH</name>
<dbReference type="InterPro" id="IPR013968">
    <property type="entry name" value="PKS_KR"/>
</dbReference>
<feature type="region of interest" description="Disordered" evidence="11">
    <location>
        <begin position="1"/>
        <end position="47"/>
    </location>
</feature>
<keyword evidence="3" id="KW-0489">Methyltransferase</keyword>
<dbReference type="Pfam" id="PF08242">
    <property type="entry name" value="Methyltransf_12"/>
    <property type="match status" value="1"/>
</dbReference>
<dbReference type="InterPro" id="IPR016036">
    <property type="entry name" value="Malonyl_transacylase_ACP-bd"/>
</dbReference>
<evidence type="ECO:0000313" key="15">
    <source>
        <dbReference type="Proteomes" id="UP000637239"/>
    </source>
</evidence>
<dbReference type="InterPro" id="IPR050091">
    <property type="entry name" value="PKS_NRPS_Biosynth_Enz"/>
</dbReference>
<dbReference type="InterPro" id="IPR013120">
    <property type="entry name" value="FAR_NAD-bd"/>
</dbReference>
<dbReference type="GO" id="GO:0044550">
    <property type="term" value="P:secondary metabolite biosynthetic process"/>
    <property type="evidence" value="ECO:0007669"/>
    <property type="project" value="TreeGrafter"/>
</dbReference>
<dbReference type="Gene3D" id="3.40.366.10">
    <property type="entry name" value="Malonyl-Coenzyme A Acyl Carrier Protein, domain 2"/>
    <property type="match status" value="1"/>
</dbReference>
<feature type="active site" description="Proton acceptor; for dehydratase activity" evidence="10">
    <location>
        <position position="963"/>
    </location>
</feature>
<dbReference type="InterPro" id="IPR001227">
    <property type="entry name" value="Ac_transferase_dom_sf"/>
</dbReference>
<evidence type="ECO:0000256" key="8">
    <source>
        <dbReference type="ARBA" id="ARBA00023315"/>
    </source>
</evidence>
<dbReference type="InterPro" id="IPR020841">
    <property type="entry name" value="PKS_Beta-ketoAc_synthase_dom"/>
</dbReference>
<dbReference type="Pfam" id="PF08240">
    <property type="entry name" value="ADH_N"/>
    <property type="match status" value="1"/>
</dbReference>
<feature type="region of interest" description="N-terminal hotdog fold" evidence="10">
    <location>
        <begin position="931"/>
        <end position="1057"/>
    </location>
</feature>
<dbReference type="FunFam" id="3.40.50.720:FF:000209">
    <property type="entry name" value="Polyketide synthase Pks12"/>
    <property type="match status" value="1"/>
</dbReference>
<evidence type="ECO:0000256" key="4">
    <source>
        <dbReference type="ARBA" id="ARBA00022679"/>
    </source>
</evidence>
<dbReference type="SMART" id="SM00829">
    <property type="entry name" value="PKS_ER"/>
    <property type="match status" value="1"/>
</dbReference>